<dbReference type="CDD" id="cd02165">
    <property type="entry name" value="NMNAT"/>
    <property type="match status" value="1"/>
</dbReference>
<dbReference type="GO" id="GO:0009435">
    <property type="term" value="P:NAD+ biosynthetic process"/>
    <property type="evidence" value="ECO:0007669"/>
    <property type="project" value="UniProtKB-UniPathway"/>
</dbReference>
<sequence length="222" mass="25003">MKLSESDLNACLAPVAVMGGMFDPVHIGHLRSAIEVLEKFKFKELRLIPCAQPVHRQAAVASAEHRVTMLRYATNWSNKLVVDECEIQRTTPSYTVDTLRYLKKTTQNSPLCLIVGDDAFHGFPAWHQWQDLFSLANILVLQRPGVECALSDELNAALAGRTCVKHENLRRSPAGKVFFHSVTQLDISSTRIRALLSTRQNVNYLVPDTVINYIVENKLYRG</sequence>
<dbReference type="Pfam" id="PF01467">
    <property type="entry name" value="CTP_transf_like"/>
    <property type="match status" value="1"/>
</dbReference>
<dbReference type="NCBIfam" id="TIGR00125">
    <property type="entry name" value="cyt_tran_rel"/>
    <property type="match status" value="1"/>
</dbReference>
<evidence type="ECO:0000256" key="1">
    <source>
        <dbReference type="ARBA" id="ARBA00004790"/>
    </source>
</evidence>
<dbReference type="PANTHER" id="PTHR39321">
    <property type="entry name" value="NICOTINATE-NUCLEOTIDE ADENYLYLTRANSFERASE-RELATED"/>
    <property type="match status" value="1"/>
</dbReference>
<keyword evidence="4 9" id="KW-0548">Nucleotidyltransferase</keyword>
<keyword evidence="5" id="KW-0547">Nucleotide-binding</keyword>
<dbReference type="PANTHER" id="PTHR39321:SF3">
    <property type="entry name" value="PHOSPHOPANTETHEINE ADENYLYLTRANSFERASE"/>
    <property type="match status" value="1"/>
</dbReference>
<keyword evidence="3 9" id="KW-0808">Transferase</keyword>
<protein>
    <submittedName>
        <fullName evidence="9">Nicotinate-nucleotide adenylyltransferase</fullName>
        <ecNumber evidence="9">2.7.7.18</ecNumber>
    </submittedName>
</protein>
<dbReference type="NCBIfam" id="TIGR00482">
    <property type="entry name" value="nicotinate (nicotinamide) nucleotide adenylyltransferase"/>
    <property type="match status" value="1"/>
</dbReference>
<dbReference type="InterPro" id="IPR005248">
    <property type="entry name" value="NadD/NMNAT"/>
</dbReference>
<gene>
    <name evidence="9" type="ORF">MNBD_GAMMA16-1056</name>
</gene>
<dbReference type="NCBIfam" id="NF000839">
    <property type="entry name" value="PRK00071.1-1"/>
    <property type="match status" value="1"/>
</dbReference>
<dbReference type="EC" id="2.7.7.18" evidence="9"/>
<evidence type="ECO:0000259" key="8">
    <source>
        <dbReference type="Pfam" id="PF01467"/>
    </source>
</evidence>
<evidence type="ECO:0000256" key="3">
    <source>
        <dbReference type="ARBA" id="ARBA00022679"/>
    </source>
</evidence>
<evidence type="ECO:0000256" key="7">
    <source>
        <dbReference type="ARBA" id="ARBA00023027"/>
    </source>
</evidence>
<reference evidence="9" key="1">
    <citation type="submission" date="2018-06" db="EMBL/GenBank/DDBJ databases">
        <authorList>
            <person name="Zhirakovskaya E."/>
        </authorList>
    </citation>
    <scope>NUCLEOTIDE SEQUENCE</scope>
</reference>
<dbReference type="SUPFAM" id="SSF52374">
    <property type="entry name" value="Nucleotidylyl transferase"/>
    <property type="match status" value="1"/>
</dbReference>
<name>A0A3B0ZRW2_9ZZZZ</name>
<evidence type="ECO:0000313" key="9">
    <source>
        <dbReference type="EMBL" id="VAW88769.1"/>
    </source>
</evidence>
<dbReference type="EMBL" id="UOFO01000151">
    <property type="protein sequence ID" value="VAW88769.1"/>
    <property type="molecule type" value="Genomic_DNA"/>
</dbReference>
<evidence type="ECO:0000256" key="5">
    <source>
        <dbReference type="ARBA" id="ARBA00022741"/>
    </source>
</evidence>
<dbReference type="Gene3D" id="3.40.50.620">
    <property type="entry name" value="HUPs"/>
    <property type="match status" value="1"/>
</dbReference>
<dbReference type="HAMAP" id="MF_00244">
    <property type="entry name" value="NaMN_adenylyltr"/>
    <property type="match status" value="1"/>
</dbReference>
<keyword evidence="7" id="KW-0520">NAD</keyword>
<evidence type="ECO:0000256" key="2">
    <source>
        <dbReference type="ARBA" id="ARBA00022642"/>
    </source>
</evidence>
<dbReference type="InterPro" id="IPR014729">
    <property type="entry name" value="Rossmann-like_a/b/a_fold"/>
</dbReference>
<organism evidence="9">
    <name type="scientific">hydrothermal vent metagenome</name>
    <dbReference type="NCBI Taxonomy" id="652676"/>
    <lineage>
        <taxon>unclassified sequences</taxon>
        <taxon>metagenomes</taxon>
        <taxon>ecological metagenomes</taxon>
    </lineage>
</organism>
<dbReference type="GO" id="GO:0004515">
    <property type="term" value="F:nicotinate-nucleotide adenylyltransferase activity"/>
    <property type="evidence" value="ECO:0007669"/>
    <property type="project" value="UniProtKB-EC"/>
</dbReference>
<dbReference type="UniPathway" id="UPA00253"/>
<dbReference type="GO" id="GO:0005524">
    <property type="term" value="F:ATP binding"/>
    <property type="evidence" value="ECO:0007669"/>
    <property type="project" value="UniProtKB-KW"/>
</dbReference>
<dbReference type="InterPro" id="IPR004821">
    <property type="entry name" value="Cyt_trans-like"/>
</dbReference>
<feature type="domain" description="Cytidyltransferase-like" evidence="8">
    <location>
        <begin position="17"/>
        <end position="194"/>
    </location>
</feature>
<evidence type="ECO:0000256" key="6">
    <source>
        <dbReference type="ARBA" id="ARBA00022840"/>
    </source>
</evidence>
<comment type="pathway">
    <text evidence="1">Cofactor biosynthesis; NAD(+) biosynthesis.</text>
</comment>
<evidence type="ECO:0000256" key="4">
    <source>
        <dbReference type="ARBA" id="ARBA00022695"/>
    </source>
</evidence>
<accession>A0A3B0ZRW2</accession>
<keyword evidence="2" id="KW-0662">Pyridine nucleotide biosynthesis</keyword>
<dbReference type="NCBIfam" id="NF000840">
    <property type="entry name" value="PRK00071.1-3"/>
    <property type="match status" value="1"/>
</dbReference>
<keyword evidence="6" id="KW-0067">ATP-binding</keyword>
<dbReference type="AlphaFoldDB" id="A0A3B0ZRW2"/>
<proteinExistence type="inferred from homology"/>